<feature type="compositionally biased region" description="Basic residues" evidence="13">
    <location>
        <begin position="23"/>
        <end position="34"/>
    </location>
</feature>
<protein>
    <recommendedName>
        <fullName evidence="3">AF4/FMR2 family member lilli</fullName>
    </recommendedName>
    <alternativeName>
        <fullName evidence="12">Protein lilliputian</fullName>
    </alternativeName>
</protein>
<comment type="subcellular location">
    <subcellularLocation>
        <location evidence="1">Nucleus</location>
    </subcellularLocation>
</comment>
<feature type="compositionally biased region" description="Low complexity" evidence="13">
    <location>
        <begin position="953"/>
        <end position="967"/>
    </location>
</feature>
<dbReference type="PANTHER" id="PTHR10528">
    <property type="entry name" value="AF4/FMR2 FAMILY MEMBER"/>
    <property type="match status" value="1"/>
</dbReference>
<evidence type="ECO:0000313" key="15">
    <source>
        <dbReference type="EMBL" id="CAD7243331.1"/>
    </source>
</evidence>
<organism evidence="15">
    <name type="scientific">Darwinula stevensoni</name>
    <dbReference type="NCBI Taxonomy" id="69355"/>
    <lineage>
        <taxon>Eukaryota</taxon>
        <taxon>Metazoa</taxon>
        <taxon>Ecdysozoa</taxon>
        <taxon>Arthropoda</taxon>
        <taxon>Crustacea</taxon>
        <taxon>Oligostraca</taxon>
        <taxon>Ostracoda</taxon>
        <taxon>Podocopa</taxon>
        <taxon>Podocopida</taxon>
        <taxon>Darwinulocopina</taxon>
        <taxon>Darwinuloidea</taxon>
        <taxon>Darwinulidae</taxon>
        <taxon>Darwinula</taxon>
    </lineage>
</organism>
<dbReference type="PANTHER" id="PTHR10528:SF17">
    <property type="entry name" value="AF4_FMR2 FAMILY MEMBER LILLI"/>
    <property type="match status" value="1"/>
</dbReference>
<feature type="compositionally biased region" description="Basic and acidic residues" evidence="13">
    <location>
        <begin position="900"/>
        <end position="913"/>
    </location>
</feature>
<feature type="compositionally biased region" description="Polar residues" evidence="13">
    <location>
        <begin position="151"/>
        <end position="160"/>
    </location>
</feature>
<gene>
    <name evidence="15" type="ORF">DSTB1V02_LOCUS3255</name>
</gene>
<comment type="similarity">
    <text evidence="2">Belongs to the AF4 family.</text>
</comment>
<feature type="compositionally biased region" description="Basic and acidic residues" evidence="13">
    <location>
        <begin position="747"/>
        <end position="760"/>
    </location>
</feature>
<dbReference type="EMBL" id="LR899927">
    <property type="protein sequence ID" value="CAD7243331.1"/>
    <property type="molecule type" value="Genomic_DNA"/>
</dbReference>
<evidence type="ECO:0000256" key="4">
    <source>
        <dbReference type="ARBA" id="ARBA00022473"/>
    </source>
</evidence>
<evidence type="ECO:0000256" key="7">
    <source>
        <dbReference type="ARBA" id="ARBA00023015"/>
    </source>
</evidence>
<dbReference type="InterPro" id="IPR043640">
    <property type="entry name" value="AF4/FMR2_CHD"/>
</dbReference>
<feature type="compositionally biased region" description="Basic residues" evidence="13">
    <location>
        <begin position="802"/>
        <end position="814"/>
    </location>
</feature>
<feature type="region of interest" description="Disordered" evidence="13">
    <location>
        <begin position="23"/>
        <end position="44"/>
    </location>
</feature>
<keyword evidence="8" id="KW-0238">DNA-binding</keyword>
<keyword evidence="9" id="KW-0804">Transcription</keyword>
<feature type="compositionally biased region" description="Basic and acidic residues" evidence="13">
    <location>
        <begin position="1078"/>
        <end position="1087"/>
    </location>
</feature>
<feature type="compositionally biased region" description="Basic and acidic residues" evidence="13">
    <location>
        <begin position="1007"/>
        <end position="1022"/>
    </location>
</feature>
<dbReference type="Gene3D" id="6.10.250.2670">
    <property type="match status" value="1"/>
</dbReference>
<evidence type="ECO:0000256" key="3">
    <source>
        <dbReference type="ARBA" id="ARBA00021888"/>
    </source>
</evidence>
<dbReference type="GO" id="GO:0032783">
    <property type="term" value="C:super elongation complex"/>
    <property type="evidence" value="ECO:0007669"/>
    <property type="project" value="TreeGrafter"/>
</dbReference>
<feature type="compositionally biased region" description="Basic and acidic residues" evidence="13">
    <location>
        <begin position="678"/>
        <end position="695"/>
    </location>
</feature>
<feature type="region of interest" description="Disordered" evidence="13">
    <location>
        <begin position="333"/>
        <end position="814"/>
    </location>
</feature>
<name>A0A7R8XA44_9CRUS</name>
<dbReference type="EMBL" id="CAJPEV010000410">
    <property type="protein sequence ID" value="CAG0884987.1"/>
    <property type="molecule type" value="Genomic_DNA"/>
</dbReference>
<comment type="function">
    <text evidence="11">Has a role in transcriptional regulation. Acts in parallel with the Ras/MAPK and the PI3K/PKB pathways in the control of cell identity and cellular growth. Essential for regulation of the cytoskeleton and cell growth but not for cell proliferation or growth rate. Required specifically for the microtubule-based basal transport of lipid droplets. Plays a partially redundant function downstream of Raf in cell fate specification in the developing eye. Pair-rule protein that regulates embryonic cellularization, gastrulation and segmentation.</text>
</comment>
<dbReference type="Pfam" id="PF18876">
    <property type="entry name" value="AFF4_CHD"/>
    <property type="match status" value="2"/>
</dbReference>
<feature type="compositionally biased region" description="Polar residues" evidence="13">
    <location>
        <begin position="890"/>
        <end position="899"/>
    </location>
</feature>
<feature type="compositionally biased region" description="Basic and acidic residues" evidence="13">
    <location>
        <begin position="1128"/>
        <end position="1139"/>
    </location>
</feature>
<evidence type="ECO:0000256" key="11">
    <source>
        <dbReference type="ARBA" id="ARBA00024653"/>
    </source>
</evidence>
<evidence type="ECO:0000313" key="16">
    <source>
        <dbReference type="Proteomes" id="UP000677054"/>
    </source>
</evidence>
<reference evidence="15" key="1">
    <citation type="submission" date="2020-11" db="EMBL/GenBank/DDBJ databases">
        <authorList>
            <person name="Tran Van P."/>
        </authorList>
    </citation>
    <scope>NUCLEOTIDE SEQUENCE</scope>
</reference>
<evidence type="ECO:0000256" key="13">
    <source>
        <dbReference type="SAM" id="MobiDB-lite"/>
    </source>
</evidence>
<feature type="domain" description="AF4/FMR2 C-terminal homology" evidence="14">
    <location>
        <begin position="1171"/>
        <end position="1337"/>
    </location>
</feature>
<feature type="compositionally biased region" description="Basic and acidic residues" evidence="13">
    <location>
        <begin position="534"/>
        <end position="543"/>
    </location>
</feature>
<evidence type="ECO:0000256" key="9">
    <source>
        <dbReference type="ARBA" id="ARBA00023163"/>
    </source>
</evidence>
<sequence length="1502" mass="165354">MVQGYPQGDSHIGCATMQEHDRVHRSHLNHHSRPMRPPPDTEERSLPLFAAPIKVKQSTPDELAQQIRSSLGDYDTVKEDINYHRLVGVDHMPQTPMPATNAHIHDPDAPSSHPPPPPITKHAGTSSSSSINHNISSSSSHSRAKHGNIRYFNSSGSSQPAWKRPHAPIPPSSSHTHSFNPIRNHNVHNGLVHKDTNPKHHTHSSIQGWNMHPPPGKSKHQHSMRPPPLHISPEMQVPTPVTAIAATPRKDDSHRFPFFQNLPPPVTPLRPMCSPEQQLGPAGKPSIDLVSANDLMKDGNSLKCSLPLHGINHDLALSEDSDEDQQGLKENCVLDSPLDHQVQRDDPGSGSPAQGRATSRDSKMDASQKSDSGAIKKRNADGQSDPSSESTESESESSSEEEMEKEMKAEPKGDEEEKKDKADDRSENDEPQPSPKGNTQSWSLKSFLKPTPEPGLFGSQGSQGMCPSQSSPFSGTPGSTHDAGKPGFPLDEISIKEILSPGHGSAAANLQTLLGSNREPNDMEISSMSEDEPELRGKLETSLKDMPPPPKLSPVGPARRKSNRQTSAGGLSDSEDESGCTRNTVKRQRRKKRTKSTPKSRALVNDKDADDSSEAVCVEVEKIRAKKKPKVVSPRVKEDTSSDSESHVDIMNTPKKPQVHRKANNARSPISPRKSPRLRPDLIPKHAIKAGEKKPPASIQSTSDEDSDAPQKKTKDVDDEEESPPKLSSDTVTQGTKMNALRRLFFKPRDRSGSKDRQSAEEIPGPPVLSPQLHLPSQKAANAKKESSSDEEKITISYSQMRGKKRRESAKHGKVMQYKKLKANDEAYREIGSNPVAAVPLPSAKKAFEEHLPAPRTPSVSPVPPQSQSLWCKIDLSLLQKFPKGKEKSSSNVRTNSDLSDTRPKPVEEDNASKKKHKSSKKSSKNASELTPSASRTEAKVEFARTSRLKVPSVESLSTKSDSVSSKSVKEQVPESVKKKKRDRYSKLSNRSSEMAEVKVDFPVPEIKVDKTGDSKIERQSEDPSMLVALSRHGSTSSLSSACSAGSRDQKSRKDKKRSKKKEEGANDANETTSSVKRSIERERNFDSIDEQPQKRPAVNPSDQLQLASAQIPGPSSGYGTSPFGLEAPERSSFSERFDPPTPNPHITYNYWEGNVPKQPVYYSYFEMLHSSRRRQLEEEEEHRDQQYYLGEAKKLKHLADDEKDRTTQAMTYLEAVMYFLLTGNAMEKDRVTHKSAFIMYKDTLNLIRYISSKFRNHPSSSQHNSQDNKLNVLSLRCQALLHLKLYQMKRYEMRDLHRFFAEFFQKTAAARAESASVACNGTNGANGCSSGTSGAGNGGMVLVNGHAHSHTHVNGLNWTGKSTGTPSPLSPTPSPAGSVGSVGSQSSGYGSGELRGNGNGASSMNQTPPHSHNQPPPPTMAVPVHIIEAMQRQNSYFNYLQNCHELWDQADNLVFHGNDTDFFIQLDRQCGPLTLHSSITDLVSYVRCGLHRLKPWCLGSG</sequence>
<dbReference type="GO" id="GO:0007366">
    <property type="term" value="P:periodic partitioning by pair rule gene"/>
    <property type="evidence" value="ECO:0007669"/>
    <property type="project" value="UniProtKB-KW"/>
</dbReference>
<feature type="compositionally biased region" description="Basic residues" evidence="13">
    <location>
        <begin position="914"/>
        <end position="924"/>
    </location>
</feature>
<feature type="compositionally biased region" description="Polar residues" evidence="13">
    <location>
        <begin position="459"/>
        <end position="479"/>
    </location>
</feature>
<feature type="compositionally biased region" description="Basic and acidic residues" evidence="13">
    <location>
        <begin position="783"/>
        <end position="794"/>
    </location>
</feature>
<proteinExistence type="inferred from homology"/>
<evidence type="ECO:0000256" key="10">
    <source>
        <dbReference type="ARBA" id="ARBA00023242"/>
    </source>
</evidence>
<evidence type="ECO:0000256" key="5">
    <source>
        <dbReference type="ARBA" id="ARBA00022553"/>
    </source>
</evidence>
<feature type="compositionally biased region" description="Basic residues" evidence="13">
    <location>
        <begin position="584"/>
        <end position="598"/>
    </location>
</feature>
<evidence type="ECO:0000256" key="2">
    <source>
        <dbReference type="ARBA" id="ARBA00007354"/>
    </source>
</evidence>
<feature type="compositionally biased region" description="Basic and acidic residues" evidence="13">
    <location>
        <begin position="405"/>
        <end position="425"/>
    </location>
</feature>
<keyword evidence="16" id="KW-1185">Reference proteome</keyword>
<keyword evidence="10" id="KW-0539">Nucleus</keyword>
<feature type="domain" description="AF4/FMR2 C-terminal homology" evidence="14">
    <location>
        <begin position="1357"/>
        <end position="1495"/>
    </location>
</feature>
<dbReference type="GO" id="GO:0010468">
    <property type="term" value="P:regulation of gene expression"/>
    <property type="evidence" value="ECO:0007669"/>
    <property type="project" value="InterPro"/>
</dbReference>
<dbReference type="GO" id="GO:0003677">
    <property type="term" value="F:DNA binding"/>
    <property type="evidence" value="ECO:0007669"/>
    <property type="project" value="UniProtKB-KW"/>
</dbReference>
<feature type="compositionally biased region" description="Low complexity" evidence="13">
    <location>
        <begin position="126"/>
        <end position="141"/>
    </location>
</feature>
<evidence type="ECO:0000259" key="14">
    <source>
        <dbReference type="Pfam" id="PF18876"/>
    </source>
</evidence>
<feature type="compositionally biased region" description="Basic and acidic residues" evidence="13">
    <location>
        <begin position="337"/>
        <end position="347"/>
    </location>
</feature>
<feature type="compositionally biased region" description="Basic residues" evidence="13">
    <location>
        <begin position="1051"/>
        <end position="1060"/>
    </location>
</feature>
<evidence type="ECO:0000256" key="1">
    <source>
        <dbReference type="ARBA" id="ARBA00004123"/>
    </source>
</evidence>
<keyword evidence="4" id="KW-0217">Developmental protein</keyword>
<feature type="compositionally biased region" description="Polar residues" evidence="13">
    <location>
        <begin position="172"/>
        <end position="183"/>
    </location>
</feature>
<evidence type="ECO:0000256" key="8">
    <source>
        <dbReference type="ARBA" id="ARBA00023125"/>
    </source>
</evidence>
<dbReference type="OrthoDB" id="6382204at2759"/>
<evidence type="ECO:0000256" key="12">
    <source>
        <dbReference type="ARBA" id="ARBA00032149"/>
    </source>
</evidence>
<feature type="compositionally biased region" description="Basic and acidic residues" evidence="13">
    <location>
        <begin position="968"/>
        <end position="977"/>
    </location>
</feature>
<evidence type="ECO:0000256" key="6">
    <source>
        <dbReference type="ARBA" id="ARBA00022788"/>
    </source>
</evidence>
<feature type="compositionally biased region" description="Polar residues" evidence="13">
    <location>
        <begin position="726"/>
        <end position="737"/>
    </location>
</feature>
<keyword evidence="7" id="KW-0805">Transcription regulation</keyword>
<feature type="compositionally biased region" description="Low complexity" evidence="13">
    <location>
        <begin position="1376"/>
        <end position="1389"/>
    </location>
</feature>
<feature type="compositionally biased region" description="Gly residues" evidence="13">
    <location>
        <begin position="1390"/>
        <end position="1400"/>
    </location>
</feature>
<feature type="compositionally biased region" description="Low complexity" evidence="13">
    <location>
        <begin position="1031"/>
        <end position="1047"/>
    </location>
</feature>
<feature type="compositionally biased region" description="Polar residues" evidence="13">
    <location>
        <begin position="435"/>
        <end position="444"/>
    </location>
</feature>
<accession>A0A7R8XA44</accession>
<dbReference type="InterPro" id="IPR007797">
    <property type="entry name" value="AF4/FMR2"/>
</dbReference>
<feature type="region of interest" description="Disordered" evidence="13">
    <location>
        <begin position="91"/>
        <end position="225"/>
    </location>
</feature>
<feature type="compositionally biased region" description="Acidic residues" evidence="13">
    <location>
        <begin position="391"/>
        <end position="404"/>
    </location>
</feature>
<feature type="compositionally biased region" description="Basic and acidic residues" evidence="13">
    <location>
        <begin position="635"/>
        <end position="648"/>
    </location>
</feature>
<dbReference type="Proteomes" id="UP000677054">
    <property type="component" value="Unassembled WGS sequence"/>
</dbReference>
<feature type="region of interest" description="Disordered" evidence="13">
    <location>
        <begin position="1353"/>
        <end position="1421"/>
    </location>
</feature>
<feature type="compositionally biased region" description="Basic and acidic residues" evidence="13">
    <location>
        <begin position="358"/>
        <end position="368"/>
    </location>
</feature>
<keyword evidence="6" id="KW-0562">Pair-rule protein</keyword>
<feature type="region of interest" description="Disordered" evidence="13">
    <location>
        <begin position="883"/>
        <end position="1142"/>
    </location>
</feature>
<keyword evidence="5" id="KW-0597">Phosphoprotein</keyword>
<feature type="compositionally biased region" description="Polar residues" evidence="13">
    <location>
        <begin position="926"/>
        <end position="936"/>
    </location>
</feature>